<protein>
    <submittedName>
        <fullName evidence="1">Uncharacterized protein</fullName>
    </submittedName>
</protein>
<name>A0A127JUU4_9BURK</name>
<reference evidence="1 2" key="1">
    <citation type="journal article" date="2014" name="Int. J. Syst. Evol. Microbiol.">
        <title>Ramlibacter solisilvae sp. nov., isolated from forest soil, and emended description of the genus Ramlibacter.</title>
        <authorList>
            <person name="Lee H.J."/>
            <person name="Lee S.H."/>
            <person name="Lee S.S."/>
            <person name="Lee J.S."/>
            <person name="Kim Y."/>
            <person name="Kim S.C."/>
            <person name="Jeon C.O."/>
        </authorList>
    </citation>
    <scope>NUCLEOTIDE SEQUENCE [LARGE SCALE GENOMIC DNA]</scope>
    <source>
        <strain evidence="1 2">5-10</strain>
    </source>
</reference>
<organism evidence="1 2">
    <name type="scientific">Ramlibacter tataouinensis</name>
    <dbReference type="NCBI Taxonomy" id="94132"/>
    <lineage>
        <taxon>Bacteria</taxon>
        <taxon>Pseudomonadati</taxon>
        <taxon>Pseudomonadota</taxon>
        <taxon>Betaproteobacteria</taxon>
        <taxon>Burkholderiales</taxon>
        <taxon>Comamonadaceae</taxon>
        <taxon>Ramlibacter</taxon>
    </lineage>
</organism>
<dbReference type="AlphaFoldDB" id="A0A127JUU4"/>
<accession>A0A127JUU4</accession>
<sequence>MLFDPLLAETDVDRHGVKSSGFVPLQLGKETGFLRTQRQTGMVIPHQRAFDESSSAIQTVALRHLSHDVIFG</sequence>
<evidence type="ECO:0000313" key="1">
    <source>
        <dbReference type="EMBL" id="AMO23664.1"/>
    </source>
</evidence>
<proteinExistence type="predicted"/>
<dbReference type="EMBL" id="CP010951">
    <property type="protein sequence ID" value="AMO23664.1"/>
    <property type="molecule type" value="Genomic_DNA"/>
</dbReference>
<gene>
    <name evidence="1" type="ORF">UC35_13190</name>
</gene>
<keyword evidence="2" id="KW-1185">Reference proteome</keyword>
<dbReference type="Proteomes" id="UP000070433">
    <property type="component" value="Chromosome"/>
</dbReference>
<evidence type="ECO:0000313" key="2">
    <source>
        <dbReference type="Proteomes" id="UP000070433"/>
    </source>
</evidence>